<feature type="domain" description="LysM" evidence="2">
    <location>
        <begin position="82"/>
        <end position="126"/>
    </location>
</feature>
<dbReference type="STRING" id="1817832.A3J48_02285"/>
<evidence type="ECO:0000313" key="3">
    <source>
        <dbReference type="EMBL" id="OGE86146.1"/>
    </source>
</evidence>
<dbReference type="CDD" id="cd00118">
    <property type="entry name" value="LysM"/>
    <property type="match status" value="1"/>
</dbReference>
<dbReference type="Proteomes" id="UP000176786">
    <property type="component" value="Unassembled WGS sequence"/>
</dbReference>
<dbReference type="SUPFAM" id="SSF54106">
    <property type="entry name" value="LysM domain"/>
    <property type="match status" value="1"/>
</dbReference>
<sequence>MDIFRSTKRVRLSPRLARTIGRPEMDEKLFAAKVVFVSILAFVLFFVISGSHQNNVLIKNASDAESREVEGHVLGANTNNIASYTVQPGDTLIEVSQKFQVYWMTIVSENELKSPYALRPGQILRIPLPRNK</sequence>
<comment type="caution">
    <text evidence="3">The sequence shown here is derived from an EMBL/GenBank/DDBJ whole genome shotgun (WGS) entry which is preliminary data.</text>
</comment>
<evidence type="ECO:0000313" key="4">
    <source>
        <dbReference type="Proteomes" id="UP000176786"/>
    </source>
</evidence>
<keyword evidence="1" id="KW-0812">Transmembrane</keyword>
<protein>
    <recommendedName>
        <fullName evidence="2">LysM domain-containing protein</fullName>
    </recommendedName>
</protein>
<accession>A0A1F5P885</accession>
<dbReference type="InterPro" id="IPR036779">
    <property type="entry name" value="LysM_dom_sf"/>
</dbReference>
<name>A0A1F5P885_9BACT</name>
<evidence type="ECO:0000256" key="1">
    <source>
        <dbReference type="SAM" id="Phobius"/>
    </source>
</evidence>
<evidence type="ECO:0000259" key="2">
    <source>
        <dbReference type="PROSITE" id="PS51782"/>
    </source>
</evidence>
<keyword evidence="1" id="KW-0472">Membrane</keyword>
<feature type="transmembrane region" description="Helical" evidence="1">
    <location>
        <begin position="30"/>
        <end position="48"/>
    </location>
</feature>
<dbReference type="SMART" id="SM00257">
    <property type="entry name" value="LysM"/>
    <property type="match status" value="1"/>
</dbReference>
<dbReference type="Pfam" id="PF01476">
    <property type="entry name" value="LysM"/>
    <property type="match status" value="1"/>
</dbReference>
<dbReference type="PROSITE" id="PS51782">
    <property type="entry name" value="LYSM"/>
    <property type="match status" value="1"/>
</dbReference>
<dbReference type="InterPro" id="IPR018392">
    <property type="entry name" value="LysM"/>
</dbReference>
<proteinExistence type="predicted"/>
<dbReference type="Gene3D" id="3.10.350.10">
    <property type="entry name" value="LysM domain"/>
    <property type="match status" value="1"/>
</dbReference>
<dbReference type="AlphaFoldDB" id="A0A1F5P885"/>
<gene>
    <name evidence="3" type="ORF">A3J48_02285</name>
</gene>
<organism evidence="3 4">
    <name type="scientific">Candidatus Doudnabacteria bacterium RIFCSPHIGHO2_02_FULL_46_11</name>
    <dbReference type="NCBI Taxonomy" id="1817832"/>
    <lineage>
        <taxon>Bacteria</taxon>
        <taxon>Candidatus Doudnaibacteriota</taxon>
    </lineage>
</organism>
<reference evidence="3 4" key="1">
    <citation type="journal article" date="2016" name="Nat. Commun.">
        <title>Thousands of microbial genomes shed light on interconnected biogeochemical processes in an aquifer system.</title>
        <authorList>
            <person name="Anantharaman K."/>
            <person name="Brown C.T."/>
            <person name="Hug L.A."/>
            <person name="Sharon I."/>
            <person name="Castelle C.J."/>
            <person name="Probst A.J."/>
            <person name="Thomas B.C."/>
            <person name="Singh A."/>
            <person name="Wilkins M.J."/>
            <person name="Karaoz U."/>
            <person name="Brodie E.L."/>
            <person name="Williams K.H."/>
            <person name="Hubbard S.S."/>
            <person name="Banfield J.F."/>
        </authorList>
    </citation>
    <scope>NUCLEOTIDE SEQUENCE [LARGE SCALE GENOMIC DNA]</scope>
</reference>
<dbReference type="EMBL" id="MFES01000009">
    <property type="protein sequence ID" value="OGE86146.1"/>
    <property type="molecule type" value="Genomic_DNA"/>
</dbReference>
<keyword evidence="1" id="KW-1133">Transmembrane helix</keyword>